<evidence type="ECO:0000256" key="2">
    <source>
        <dbReference type="SAM" id="Phobius"/>
    </source>
</evidence>
<sequence length="114" mass="12381">MTPASRPLFHDAAINDAAAPPLAAWLLGMLFLGAIAMLSLPAARADSAAFGWMPLWLLGMPLASLAALAAARLHLRLPRRRMPDSSPAMRRRRPGTTQARRRPTPVRTRLPRAA</sequence>
<evidence type="ECO:0008006" key="5">
    <source>
        <dbReference type="Google" id="ProtNLM"/>
    </source>
</evidence>
<keyword evidence="4" id="KW-1185">Reference proteome</keyword>
<reference evidence="4" key="1">
    <citation type="journal article" date="2019" name="Int. J. Syst. Evol. Microbiol.">
        <title>The Global Catalogue of Microorganisms (GCM) 10K type strain sequencing project: providing services to taxonomists for standard genome sequencing and annotation.</title>
        <authorList>
            <consortium name="The Broad Institute Genomics Platform"/>
            <consortium name="The Broad Institute Genome Sequencing Center for Infectious Disease"/>
            <person name="Wu L."/>
            <person name="Ma J."/>
        </authorList>
    </citation>
    <scope>NUCLEOTIDE SEQUENCE [LARGE SCALE GENOMIC DNA]</scope>
    <source>
        <strain evidence="4">KCTC 42441</strain>
    </source>
</reference>
<feature type="transmembrane region" description="Helical" evidence="2">
    <location>
        <begin position="21"/>
        <end position="43"/>
    </location>
</feature>
<evidence type="ECO:0000313" key="4">
    <source>
        <dbReference type="Proteomes" id="UP001595705"/>
    </source>
</evidence>
<evidence type="ECO:0000313" key="3">
    <source>
        <dbReference type="EMBL" id="MFC3716478.1"/>
    </source>
</evidence>
<evidence type="ECO:0000256" key="1">
    <source>
        <dbReference type="SAM" id="MobiDB-lite"/>
    </source>
</evidence>
<feature type="region of interest" description="Disordered" evidence="1">
    <location>
        <begin position="80"/>
        <end position="114"/>
    </location>
</feature>
<name>A0ABV7XL15_9GAMM</name>
<comment type="caution">
    <text evidence="3">The sequence shown here is derived from an EMBL/GenBank/DDBJ whole genome shotgun (WGS) entry which is preliminary data.</text>
</comment>
<dbReference type="RefSeq" id="WP_386743662.1">
    <property type="nucleotide sequence ID" value="NZ_JBHRYA010000007.1"/>
</dbReference>
<feature type="transmembrane region" description="Helical" evidence="2">
    <location>
        <begin position="55"/>
        <end position="75"/>
    </location>
</feature>
<feature type="compositionally biased region" description="Low complexity" evidence="1">
    <location>
        <begin position="105"/>
        <end position="114"/>
    </location>
</feature>
<keyword evidence="2" id="KW-0812">Transmembrane</keyword>
<dbReference type="Proteomes" id="UP001595705">
    <property type="component" value="Unassembled WGS sequence"/>
</dbReference>
<protein>
    <recommendedName>
        <fullName evidence="5">DUF4175 domain-containing protein</fullName>
    </recommendedName>
</protein>
<dbReference type="EMBL" id="JBHRYA010000007">
    <property type="protein sequence ID" value="MFC3716478.1"/>
    <property type="molecule type" value="Genomic_DNA"/>
</dbReference>
<proteinExistence type="predicted"/>
<keyword evidence="2" id="KW-0472">Membrane</keyword>
<organism evidence="3 4">
    <name type="scientific">Luteimonas soli</name>
    <dbReference type="NCBI Taxonomy" id="1648966"/>
    <lineage>
        <taxon>Bacteria</taxon>
        <taxon>Pseudomonadati</taxon>
        <taxon>Pseudomonadota</taxon>
        <taxon>Gammaproteobacteria</taxon>
        <taxon>Lysobacterales</taxon>
        <taxon>Lysobacteraceae</taxon>
        <taxon>Luteimonas</taxon>
    </lineage>
</organism>
<accession>A0ABV7XL15</accession>
<gene>
    <name evidence="3" type="ORF">ACFONC_09960</name>
</gene>
<keyword evidence="2" id="KW-1133">Transmembrane helix</keyword>
<feature type="compositionally biased region" description="Basic residues" evidence="1">
    <location>
        <begin position="89"/>
        <end position="104"/>
    </location>
</feature>